<evidence type="ECO:0000313" key="3">
    <source>
        <dbReference type="EMBL" id="MBB3727269.1"/>
    </source>
</evidence>
<dbReference type="InterPro" id="IPR050564">
    <property type="entry name" value="F420-G6PD/mer"/>
</dbReference>
<dbReference type="SUPFAM" id="SSF51679">
    <property type="entry name" value="Bacterial luciferase-like"/>
    <property type="match status" value="1"/>
</dbReference>
<dbReference type="Proteomes" id="UP000579945">
    <property type="component" value="Unassembled WGS sequence"/>
</dbReference>
<proteinExistence type="predicted"/>
<feature type="domain" description="Luciferase-like" evidence="2">
    <location>
        <begin position="21"/>
        <end position="265"/>
    </location>
</feature>
<name>A0A7W5YR91_9ACTN</name>
<evidence type="ECO:0000259" key="2">
    <source>
        <dbReference type="Pfam" id="PF00296"/>
    </source>
</evidence>
<dbReference type="InterPro" id="IPR019922">
    <property type="entry name" value="Lucif-like_OxRdatse_MSMEG_4141"/>
</dbReference>
<evidence type="ECO:0000313" key="4">
    <source>
        <dbReference type="Proteomes" id="UP000579945"/>
    </source>
</evidence>
<dbReference type="InterPro" id="IPR011251">
    <property type="entry name" value="Luciferase-like_dom"/>
</dbReference>
<dbReference type="Pfam" id="PF00296">
    <property type="entry name" value="Bac_luciferase"/>
    <property type="match status" value="1"/>
</dbReference>
<organism evidence="3 4">
    <name type="scientific">Nonomuraea dietziae</name>
    <dbReference type="NCBI Taxonomy" id="65515"/>
    <lineage>
        <taxon>Bacteria</taxon>
        <taxon>Bacillati</taxon>
        <taxon>Actinomycetota</taxon>
        <taxon>Actinomycetes</taxon>
        <taxon>Streptosporangiales</taxon>
        <taxon>Streptosporangiaceae</taxon>
        <taxon>Nonomuraea</taxon>
    </lineage>
</organism>
<dbReference type="PANTHER" id="PTHR43244:SF1">
    <property type="entry name" value="5,10-METHYLENETETRAHYDROMETHANOPTERIN REDUCTASE"/>
    <property type="match status" value="1"/>
</dbReference>
<dbReference type="NCBIfam" id="TIGR03620">
    <property type="entry name" value="F420_MSMEG_4141"/>
    <property type="match status" value="1"/>
</dbReference>
<accession>A0A7W5YR91</accession>
<gene>
    <name evidence="3" type="ORF">FHR33_003129</name>
</gene>
<dbReference type="Gene3D" id="3.20.20.30">
    <property type="entry name" value="Luciferase-like domain"/>
    <property type="match status" value="1"/>
</dbReference>
<protein>
    <submittedName>
        <fullName evidence="3">Putative F420-dependent oxidoreductase</fullName>
    </submittedName>
</protein>
<dbReference type="GeneID" id="95389586"/>
<dbReference type="EMBL" id="JACIBV010000001">
    <property type="protein sequence ID" value="MBB3727269.1"/>
    <property type="molecule type" value="Genomic_DNA"/>
</dbReference>
<dbReference type="PANTHER" id="PTHR43244">
    <property type="match status" value="1"/>
</dbReference>
<evidence type="ECO:0000256" key="1">
    <source>
        <dbReference type="ARBA" id="ARBA00023002"/>
    </source>
</evidence>
<dbReference type="InterPro" id="IPR036661">
    <property type="entry name" value="Luciferase-like_sf"/>
</dbReference>
<reference evidence="3 4" key="1">
    <citation type="submission" date="2020-08" db="EMBL/GenBank/DDBJ databases">
        <title>Sequencing the genomes of 1000 actinobacteria strains.</title>
        <authorList>
            <person name="Klenk H.-P."/>
        </authorList>
    </citation>
    <scope>NUCLEOTIDE SEQUENCE [LARGE SCALE GENOMIC DNA]</scope>
    <source>
        <strain evidence="3 4">DSM 44320</strain>
    </source>
</reference>
<dbReference type="AlphaFoldDB" id="A0A7W5YR91"/>
<comment type="caution">
    <text evidence="3">The sequence shown here is derived from an EMBL/GenBank/DDBJ whole genome shotgun (WGS) entry which is preliminary data.</text>
</comment>
<dbReference type="GO" id="GO:0016705">
    <property type="term" value="F:oxidoreductase activity, acting on paired donors, with incorporation or reduction of molecular oxygen"/>
    <property type="evidence" value="ECO:0007669"/>
    <property type="project" value="InterPro"/>
</dbReference>
<sequence>MDNGRIGVWHPSFSRAPAPLAREAAARLDELGYATLWLNEGPGSREPFAAAAMLLAATSKIKIGTGIANIWARDATAMAAGRSTLGEAHPGRFLLGVGVSHGSLVSWRGHEYGKPLTAMRAYLDGMNQAADSVIKGGDAPLLLAALRPKMLELSRDRADGAHSYLVPAEHTVMAREILGRDRFLVPEVGVVLERDPAKARAIAREHMSYYLTLPNYVNNLRHLGYTDDDLADGGSDRLADAIVGWGDEEAVVARVRAHLDAGADQVAIQPLTVGGADLADGMSQLERLARALDL</sequence>
<keyword evidence="4" id="KW-1185">Reference proteome</keyword>
<dbReference type="RefSeq" id="WP_183647617.1">
    <property type="nucleotide sequence ID" value="NZ_JACIBV010000001.1"/>
</dbReference>
<keyword evidence="1" id="KW-0560">Oxidoreductase</keyword>